<accession>A0A9D2U0X7</accession>
<organism evidence="1 2">
    <name type="scientific">Candidatus Eisenbergiella stercorigallinarum</name>
    <dbReference type="NCBI Taxonomy" id="2838557"/>
    <lineage>
        <taxon>Bacteria</taxon>
        <taxon>Bacillati</taxon>
        <taxon>Bacillota</taxon>
        <taxon>Clostridia</taxon>
        <taxon>Lachnospirales</taxon>
        <taxon>Lachnospiraceae</taxon>
        <taxon>Eisenbergiella</taxon>
    </lineage>
</organism>
<reference evidence="1" key="1">
    <citation type="journal article" date="2021" name="PeerJ">
        <title>Extensive microbial diversity within the chicken gut microbiome revealed by metagenomics and culture.</title>
        <authorList>
            <person name="Gilroy R."/>
            <person name="Ravi A."/>
            <person name="Getino M."/>
            <person name="Pursley I."/>
            <person name="Horton D.L."/>
            <person name="Alikhan N.F."/>
            <person name="Baker D."/>
            <person name="Gharbi K."/>
            <person name="Hall N."/>
            <person name="Watson M."/>
            <person name="Adriaenssens E.M."/>
            <person name="Foster-Nyarko E."/>
            <person name="Jarju S."/>
            <person name="Secka A."/>
            <person name="Antonio M."/>
            <person name="Oren A."/>
            <person name="Chaudhuri R.R."/>
            <person name="La Ragione R."/>
            <person name="Hildebrand F."/>
            <person name="Pallen M.J."/>
        </authorList>
    </citation>
    <scope>NUCLEOTIDE SEQUENCE</scope>
    <source>
        <strain evidence="1">ChiHjej8B7-25341</strain>
    </source>
</reference>
<dbReference type="EMBL" id="DWUW01000283">
    <property type="protein sequence ID" value="HJD32249.1"/>
    <property type="molecule type" value="Genomic_DNA"/>
</dbReference>
<name>A0A9D2U0X7_9FIRM</name>
<reference evidence="1" key="2">
    <citation type="submission" date="2021-04" db="EMBL/GenBank/DDBJ databases">
        <authorList>
            <person name="Gilroy R."/>
        </authorList>
    </citation>
    <scope>NUCLEOTIDE SEQUENCE</scope>
    <source>
        <strain evidence="1">ChiHjej8B7-25341</strain>
    </source>
</reference>
<dbReference type="Proteomes" id="UP000823851">
    <property type="component" value="Unassembled WGS sequence"/>
</dbReference>
<sequence length="521" mass="60420">MGIFIDLYLSKDVTDEEWAAVYEESLRLAEAFRLMDLQETEAYGSRLVCGIPSAEGDREKGWRAVGDSVTFGMAEAQFFPARLGGLLEEKRKRRSFLAAPADPLLAAAAGRTMLGWEDGRCMGSLHLWGNKTQGKAYHLYLLAIGCMVEDRLEGKACVDGDITLGQCRRAVRMATRCLDRPVRLPARCVPERLYRRIRALPLKKREVLNVFHYLYLGVADMEYGKYIREHFTEEEQAAFWKGEFRDLRIGSSGFASALRDYLNLGNSLEELCRYIRFTDRDGTEYYKPFVEAVMRSKVFLRKKDLRDCLEIDREEETPYSIYTLLAQFVLSGAKNYSVNRYIPPEEIRETLERFIGGYCDVGGIMAGFLKEAAKPEPSALLNDLMDKKVEAQRKKQEKYEICGYQELICYEPGDRIEPELEKECLKFFSFCQSLCGEDRFRQLMEGSARERNAFLVREGGRLFLMEKQWQEIFTRVERDRESFQRYYPMARVKLDDDARWAVLAWVTNDALYRHFAERTDP</sequence>
<comment type="caution">
    <text evidence="1">The sequence shown here is derived from an EMBL/GenBank/DDBJ whole genome shotgun (WGS) entry which is preliminary data.</text>
</comment>
<protein>
    <submittedName>
        <fullName evidence="1">Uncharacterized protein</fullName>
    </submittedName>
</protein>
<proteinExistence type="predicted"/>
<dbReference type="AlphaFoldDB" id="A0A9D2U0X7"/>
<gene>
    <name evidence="1" type="ORF">H9912_09950</name>
</gene>
<evidence type="ECO:0000313" key="2">
    <source>
        <dbReference type="Proteomes" id="UP000823851"/>
    </source>
</evidence>
<evidence type="ECO:0000313" key="1">
    <source>
        <dbReference type="EMBL" id="HJD32249.1"/>
    </source>
</evidence>